<keyword evidence="2" id="KW-1185">Reference proteome</keyword>
<gene>
    <name evidence="1" type="ORF">GGR23_000904</name>
</gene>
<sequence>MSGATPLFDRRQFLKASGAAFLAGLSPAGARAALSADALFASAYRGEDGRFGIATLTERGELVDRALLPDRAHGLAYSPATDRLVAFARRPGTYMMALSRRGLAEPVVVTAAEGRHFYGHGCFSPDGRLLYACENDFDARRGVIGVYDATDGFRRKGEFSSFGVGPHDLSISDDGRLLIVANGGIETHPDFGRTKLNLDRMEPSLALIGATDGRLVEKHGLPAHLSHLSTRHIDTDGKGRIWFACQYEGARDDRPPLAGSFAPGEEIRFLALPEDVTEGLALYVGAIAVNRSEGLVGLASPKGGFAVTVDMDSGRVVDRRRLASAAGIAPAPGGFALSSYDGHFRDKKLALTFDQHIAALSTRHL</sequence>
<organism evidence="1 2">
    <name type="scientific">Gellertiella hungarica</name>
    <dbReference type="NCBI Taxonomy" id="1572859"/>
    <lineage>
        <taxon>Bacteria</taxon>
        <taxon>Pseudomonadati</taxon>
        <taxon>Pseudomonadota</taxon>
        <taxon>Alphaproteobacteria</taxon>
        <taxon>Hyphomicrobiales</taxon>
        <taxon>Rhizobiaceae</taxon>
        <taxon>Gellertiella</taxon>
    </lineage>
</organism>
<reference evidence="1 2" key="1">
    <citation type="submission" date="2020-08" db="EMBL/GenBank/DDBJ databases">
        <title>Genomic Encyclopedia of Type Strains, Phase IV (KMG-IV): sequencing the most valuable type-strain genomes for metagenomic binning, comparative biology and taxonomic classification.</title>
        <authorList>
            <person name="Goeker M."/>
        </authorList>
    </citation>
    <scope>NUCLEOTIDE SEQUENCE [LARGE SCALE GENOMIC DNA]</scope>
    <source>
        <strain evidence="1 2">DSM 29853</strain>
    </source>
</reference>
<dbReference type="Pfam" id="PF07433">
    <property type="entry name" value="DUF1513"/>
    <property type="match status" value="1"/>
</dbReference>
<dbReference type="Proteomes" id="UP000528286">
    <property type="component" value="Unassembled WGS sequence"/>
</dbReference>
<accession>A0A7W6NJX6</accession>
<dbReference type="InterPro" id="IPR015943">
    <property type="entry name" value="WD40/YVTN_repeat-like_dom_sf"/>
</dbReference>
<evidence type="ECO:0008006" key="3">
    <source>
        <dbReference type="Google" id="ProtNLM"/>
    </source>
</evidence>
<dbReference type="PIRSF" id="PIRSF028101">
    <property type="entry name" value="UCP028101"/>
    <property type="match status" value="1"/>
</dbReference>
<dbReference type="Gene3D" id="2.130.10.10">
    <property type="entry name" value="YVTN repeat-like/Quinoprotein amine dehydrogenase"/>
    <property type="match status" value="1"/>
</dbReference>
<evidence type="ECO:0000313" key="1">
    <source>
        <dbReference type="EMBL" id="MBB4063727.1"/>
    </source>
</evidence>
<name>A0A7W6NJX6_9HYPH</name>
<dbReference type="PROSITE" id="PS51318">
    <property type="entry name" value="TAT"/>
    <property type="match status" value="1"/>
</dbReference>
<dbReference type="InterPro" id="IPR011044">
    <property type="entry name" value="Quino_amine_DH_bsu"/>
</dbReference>
<dbReference type="RefSeq" id="WP_183364938.1">
    <property type="nucleotide sequence ID" value="NZ_JACIEZ010000002.1"/>
</dbReference>
<protein>
    <recommendedName>
        <fullName evidence="3">DUF1513 domain-containing protein</fullName>
    </recommendedName>
</protein>
<dbReference type="EMBL" id="JACIEZ010000002">
    <property type="protein sequence ID" value="MBB4063727.1"/>
    <property type="molecule type" value="Genomic_DNA"/>
</dbReference>
<dbReference type="AlphaFoldDB" id="A0A7W6NJX6"/>
<dbReference type="SUPFAM" id="SSF50969">
    <property type="entry name" value="YVTN repeat-like/Quinoprotein amine dehydrogenase"/>
    <property type="match status" value="1"/>
</dbReference>
<dbReference type="InterPro" id="IPR008311">
    <property type="entry name" value="UCP028101"/>
</dbReference>
<comment type="caution">
    <text evidence="1">The sequence shown here is derived from an EMBL/GenBank/DDBJ whole genome shotgun (WGS) entry which is preliminary data.</text>
</comment>
<proteinExistence type="predicted"/>
<dbReference type="InterPro" id="IPR006311">
    <property type="entry name" value="TAT_signal"/>
</dbReference>
<evidence type="ECO:0000313" key="2">
    <source>
        <dbReference type="Proteomes" id="UP000528286"/>
    </source>
</evidence>